<evidence type="ECO:0000313" key="2">
    <source>
        <dbReference type="Proteomes" id="UP000005018"/>
    </source>
</evidence>
<sequence length="213" mass="24835">MNDIAMKKSSLQSPSRRLQFNSLFNIPRFNQYLENRRIEKLQDHKLSLEYRISTLELFIDIEKDKCERIHSSKVFISHIIEAMMQDVVCQSRLCFEQLFRVPTNSHAAPRPSISVAMAFVSHILNEMLISKMFAENGMLNLALKVYQKLRRQEQNMLWDIENCKEDLIVMSSKLDSVKEKLKDLIDYGADTVKEGKQNVSKLTRARSVRFASC</sequence>
<dbReference type="GeneID" id="14541283"/>
<dbReference type="Proteomes" id="UP000005018">
    <property type="component" value="Chromosome 5"/>
</dbReference>
<reference evidence="1 2" key="1">
    <citation type="journal article" date="2012" name="PLoS ONE">
        <title>Sequence and analysis of the genome of the pathogenic yeast Candida orthopsilosis.</title>
        <authorList>
            <person name="Riccombeni A."/>
            <person name="Vidanes G."/>
            <person name="Proux-Wera E."/>
            <person name="Wolfe K.H."/>
            <person name="Butler G."/>
        </authorList>
    </citation>
    <scope>NUCLEOTIDE SEQUENCE [LARGE SCALE GENOMIC DNA]</scope>
    <source>
        <strain evidence="1 2">Co 90-125</strain>
    </source>
</reference>
<proteinExistence type="predicted"/>
<dbReference type="KEGG" id="cot:CORT_0E04970"/>
<organism evidence="1 2">
    <name type="scientific">Candida orthopsilosis (strain 90-125)</name>
    <name type="common">Yeast</name>
    <dbReference type="NCBI Taxonomy" id="1136231"/>
    <lineage>
        <taxon>Eukaryota</taxon>
        <taxon>Fungi</taxon>
        <taxon>Dikarya</taxon>
        <taxon>Ascomycota</taxon>
        <taxon>Saccharomycotina</taxon>
        <taxon>Pichiomycetes</taxon>
        <taxon>Debaryomycetaceae</taxon>
        <taxon>Candida/Lodderomyces clade</taxon>
        <taxon>Candida</taxon>
    </lineage>
</organism>
<dbReference type="AlphaFoldDB" id="H8X7Y2"/>
<dbReference type="HOGENOM" id="CLU_1294231_0_0_1"/>
<protein>
    <submittedName>
        <fullName evidence="1">Uncharacterized protein</fullName>
    </submittedName>
</protein>
<evidence type="ECO:0000313" key="1">
    <source>
        <dbReference type="EMBL" id="CCG24081.1"/>
    </source>
</evidence>
<accession>H8X7Y2</accession>
<gene>
    <name evidence="1" type="ORF">CORT_0E04970</name>
</gene>
<dbReference type="OrthoDB" id="10511414at2759"/>
<keyword evidence="2" id="KW-1185">Reference proteome</keyword>
<dbReference type="EMBL" id="HE681723">
    <property type="protein sequence ID" value="CCG24081.1"/>
    <property type="molecule type" value="Genomic_DNA"/>
</dbReference>
<dbReference type="RefSeq" id="XP_003870211.1">
    <property type="nucleotide sequence ID" value="XM_003870162.1"/>
</dbReference>
<name>H8X7Y2_CANO9</name>